<keyword evidence="2" id="KW-1185">Reference proteome</keyword>
<protein>
    <submittedName>
        <fullName evidence="1">Peptidoglycan-specific endopeptidase, M23 family protein</fullName>
    </submittedName>
</protein>
<name>W5STC2_9SPIR</name>
<reference evidence="1" key="1">
    <citation type="submission" date="2013-04" db="EMBL/GenBank/DDBJ databases">
        <title>Comparative Genomics of Relapsing Fever Spirochetes.</title>
        <authorList>
            <person name="Schwan T.G."/>
            <person name="Raffel S.J."/>
            <person name="Porcella S.F."/>
            <person name="Martens C.A."/>
            <person name="Bruno D.P."/>
            <person name="Ricklefs S.M."/>
            <person name="Barbian K.B."/>
        </authorList>
    </citation>
    <scope>NUCLEOTIDE SEQUENCE [LARGE SCALE GENOMIC DNA]</scope>
    <source>
        <strain evidence="1">Co53</strain>
    </source>
</reference>
<dbReference type="AlphaFoldDB" id="W5STC2"/>
<evidence type="ECO:0000313" key="2">
    <source>
        <dbReference type="Proteomes" id="UP000019330"/>
    </source>
</evidence>
<organism evidence="1 2">
    <name type="scientific">Borrelia coriaceae ATCC 43381</name>
    <dbReference type="NCBI Taxonomy" id="1408429"/>
    <lineage>
        <taxon>Bacteria</taxon>
        <taxon>Pseudomonadati</taxon>
        <taxon>Spirochaetota</taxon>
        <taxon>Spirochaetia</taxon>
        <taxon>Spirochaetales</taxon>
        <taxon>Borreliaceae</taxon>
        <taxon>Borrelia</taxon>
    </lineage>
</organism>
<dbReference type="EMBL" id="CP005745">
    <property type="protein sequence ID" value="AHH10409.1"/>
    <property type="molecule type" value="Genomic_DNA"/>
</dbReference>
<proteinExistence type="predicted"/>
<gene>
    <name evidence="1" type="ORF">BCO_0090601</name>
</gene>
<dbReference type="PATRIC" id="fig|1313292.3.peg.255"/>
<accession>W5STC2</accession>
<dbReference type="Proteomes" id="UP000019330">
    <property type="component" value="Chromosome"/>
</dbReference>
<dbReference type="HOGENOM" id="CLU_2614975_0_0_12"/>
<sequence>MYGEGFVMRDRKGFKILFFLKKLDKIFLAIFSSLLKSLSKVDSFFRQNISFMIIPHVKGDVKNIKISVLTLFLFFYFFF</sequence>
<evidence type="ECO:0000313" key="1">
    <source>
        <dbReference type="EMBL" id="AHH10409.1"/>
    </source>
</evidence>
<dbReference type="eggNOG" id="COG0739">
    <property type="taxonomic scope" value="Bacteria"/>
</dbReference>
<dbReference type="STRING" id="1313292.BCO_0090601"/>